<comment type="caution">
    <text evidence="8">The sequence shown here is derived from an EMBL/GenBank/DDBJ whole genome shotgun (WGS) entry which is preliminary data.</text>
</comment>
<dbReference type="InterPro" id="IPR047795">
    <property type="entry name" value="Put_SteA-like"/>
</dbReference>
<dbReference type="Pfam" id="PF04263">
    <property type="entry name" value="TPK_catalytic"/>
    <property type="match status" value="1"/>
</dbReference>
<evidence type="ECO:0000256" key="3">
    <source>
        <dbReference type="ARBA" id="ARBA00022777"/>
    </source>
</evidence>
<dbReference type="GO" id="GO:0004788">
    <property type="term" value="F:thiamine diphosphokinase activity"/>
    <property type="evidence" value="ECO:0007669"/>
    <property type="project" value="InterPro"/>
</dbReference>
<evidence type="ECO:0000313" key="8">
    <source>
        <dbReference type="EMBL" id="EMT53710.1"/>
    </source>
</evidence>
<dbReference type="Pfam" id="PF12555">
    <property type="entry name" value="SteA-like_C"/>
    <property type="match status" value="1"/>
</dbReference>
<dbReference type="GO" id="GO:0005524">
    <property type="term" value="F:ATP binding"/>
    <property type="evidence" value="ECO:0007669"/>
    <property type="project" value="UniProtKB-KW"/>
</dbReference>
<keyword evidence="5" id="KW-0812">Transmembrane</keyword>
<dbReference type="InterPro" id="IPR036759">
    <property type="entry name" value="TPK_catalytic_sf"/>
</dbReference>
<feature type="domain" description="Thiamin pyrophosphokinase catalytic" evidence="6">
    <location>
        <begin position="207"/>
        <end position="241"/>
    </location>
</feature>
<sequence length="389" mass="43819">MGKQRWPHRFSYVGKIAADRKTKNLCNRINPSDIAVVDHPDMDEIAALALVRANVRAVINLSPFLTGTYPAEGARRLLEAGIPLYETASADKSILDQADGRPGAVWKEQLWVCSDKGWFRQAELRRLTTKEIGQRWQEANERLDDVLSAFIDNTLRYASAEKEWFLRPLKKLPLRTRLSDRHVVVVVRGRHYREDLRMLSSYIRDYNPVLIAVDGGADALLENGYIPDMIVGDMDSVTDQALLSGAEIVVHAFQDGQAPGKARVERLGISCHLLPAPGTSEDIAMLLAFEEKAKLIVTIGTHSTMIDFLEKGRKGMASTLLVRTKIGSRLIDAKGVSQLYQPRWSWNWTGWLVAATLVPVMAVLSLHPITRHVMQLWWMQWRSWAFLGG</sequence>
<organism evidence="8 9">
    <name type="scientific">Brevibacillus borstelensis AK1</name>
    <dbReference type="NCBI Taxonomy" id="1300222"/>
    <lineage>
        <taxon>Bacteria</taxon>
        <taxon>Bacillati</taxon>
        <taxon>Bacillota</taxon>
        <taxon>Bacilli</taxon>
        <taxon>Bacillales</taxon>
        <taxon>Paenibacillaceae</taxon>
        <taxon>Brevibacillus</taxon>
    </lineage>
</organism>
<evidence type="ECO:0000259" key="6">
    <source>
        <dbReference type="Pfam" id="PF04263"/>
    </source>
</evidence>
<dbReference type="Proteomes" id="UP000012081">
    <property type="component" value="Unassembled WGS sequence"/>
</dbReference>
<accession>M8EE10</accession>
<reference evidence="8 9" key="1">
    <citation type="submission" date="2013-03" db="EMBL/GenBank/DDBJ databases">
        <title>Assembly of a new bacterial strain Brevibacillus borstelensis AK1.</title>
        <authorList>
            <person name="Rajan I."/>
            <person name="PoliReddy D."/>
            <person name="Sugumar T."/>
            <person name="Rathinam K."/>
            <person name="Alqarawi S."/>
            <person name="Khalil A.B."/>
            <person name="Sivakumar N."/>
        </authorList>
    </citation>
    <scope>NUCLEOTIDE SEQUENCE [LARGE SCALE GENOMIC DNA]</scope>
    <source>
        <strain evidence="8 9">AK1</strain>
    </source>
</reference>
<keyword evidence="2" id="KW-0547">Nucleotide-binding</keyword>
<evidence type="ECO:0000256" key="4">
    <source>
        <dbReference type="ARBA" id="ARBA00022840"/>
    </source>
</evidence>
<evidence type="ECO:0000256" key="1">
    <source>
        <dbReference type="ARBA" id="ARBA00022679"/>
    </source>
</evidence>
<dbReference type="InterPro" id="IPR007371">
    <property type="entry name" value="TPK_catalytic"/>
</dbReference>
<dbReference type="PATRIC" id="fig|1300222.3.peg.1404"/>
<keyword evidence="4" id="KW-0067">ATP-binding</keyword>
<dbReference type="SUPFAM" id="SSF63999">
    <property type="entry name" value="Thiamin pyrophosphokinase, catalytic domain"/>
    <property type="match status" value="1"/>
</dbReference>
<dbReference type="STRING" id="1300222.I532_06840"/>
<dbReference type="EMBL" id="APBN01000002">
    <property type="protein sequence ID" value="EMT53710.1"/>
    <property type="molecule type" value="Genomic_DNA"/>
</dbReference>
<dbReference type="RefSeq" id="WP_003387230.1">
    <property type="nucleotide sequence ID" value="NZ_APBN01000002.1"/>
</dbReference>
<dbReference type="GO" id="GO:0016301">
    <property type="term" value="F:kinase activity"/>
    <property type="evidence" value="ECO:0007669"/>
    <property type="project" value="UniProtKB-KW"/>
</dbReference>
<feature type="transmembrane region" description="Helical" evidence="5">
    <location>
        <begin position="348"/>
        <end position="369"/>
    </location>
</feature>
<dbReference type="GO" id="GO:0009229">
    <property type="term" value="P:thiamine diphosphate biosynthetic process"/>
    <property type="evidence" value="ECO:0007669"/>
    <property type="project" value="InterPro"/>
</dbReference>
<dbReference type="InterPro" id="IPR022215">
    <property type="entry name" value="SteA-like_C"/>
</dbReference>
<gene>
    <name evidence="8" type="ORF">I532_06840</name>
</gene>
<proteinExistence type="predicted"/>
<evidence type="ECO:0000313" key="9">
    <source>
        <dbReference type="Proteomes" id="UP000012081"/>
    </source>
</evidence>
<keyword evidence="9" id="KW-1185">Reference proteome</keyword>
<keyword evidence="1" id="KW-0808">Transferase</keyword>
<dbReference type="AlphaFoldDB" id="M8EE10"/>
<keyword evidence="5" id="KW-0472">Membrane</keyword>
<dbReference type="NCBIfam" id="NF040608">
    <property type="entry name" value="division_SteA"/>
    <property type="match status" value="1"/>
</dbReference>
<evidence type="ECO:0000256" key="5">
    <source>
        <dbReference type="SAM" id="Phobius"/>
    </source>
</evidence>
<dbReference type="Gene3D" id="3.40.50.10240">
    <property type="entry name" value="Thiamin pyrophosphokinase, catalytic domain"/>
    <property type="match status" value="1"/>
</dbReference>
<keyword evidence="3" id="KW-0418">Kinase</keyword>
<keyword evidence="5" id="KW-1133">Transmembrane helix</keyword>
<evidence type="ECO:0000259" key="7">
    <source>
        <dbReference type="Pfam" id="PF12555"/>
    </source>
</evidence>
<name>M8EE10_9BACL</name>
<feature type="domain" description="SteA-like C-terminal" evidence="7">
    <location>
        <begin position="334"/>
        <end position="385"/>
    </location>
</feature>
<evidence type="ECO:0000256" key="2">
    <source>
        <dbReference type="ARBA" id="ARBA00022741"/>
    </source>
</evidence>
<dbReference type="GeneID" id="89500222"/>
<dbReference type="OrthoDB" id="9804377at2"/>
<protein>
    <submittedName>
        <fullName evidence="8">Uncharacterized protein</fullName>
    </submittedName>
</protein>